<evidence type="ECO:0000313" key="2">
    <source>
        <dbReference type="EMBL" id="CAE0637476.1"/>
    </source>
</evidence>
<name>A0A6V1SJK9_HETAK</name>
<proteinExistence type="predicted"/>
<accession>A0A6V1SJK9</accession>
<feature type="compositionally biased region" description="Gly residues" evidence="1">
    <location>
        <begin position="44"/>
        <end position="53"/>
    </location>
</feature>
<reference evidence="2" key="1">
    <citation type="submission" date="2021-01" db="EMBL/GenBank/DDBJ databases">
        <authorList>
            <person name="Corre E."/>
            <person name="Pelletier E."/>
            <person name="Niang G."/>
            <person name="Scheremetjew M."/>
            <person name="Finn R."/>
            <person name="Kale V."/>
            <person name="Holt S."/>
            <person name="Cochrane G."/>
            <person name="Meng A."/>
            <person name="Brown T."/>
            <person name="Cohen L."/>
        </authorList>
    </citation>
    <scope>NUCLEOTIDE SEQUENCE</scope>
    <source>
        <strain evidence="2">CCMP3107</strain>
    </source>
</reference>
<feature type="compositionally biased region" description="Low complexity" evidence="1">
    <location>
        <begin position="54"/>
        <end position="70"/>
    </location>
</feature>
<gene>
    <name evidence="2" type="ORF">HAKA00212_LOCUS16253</name>
</gene>
<sequence>MADAMTRFSKAKMPTLSDFCIPFNAARELLRGNGDGDGPPEEPPGGGGGGGDGPPLAASTSSRLSALGSAVPRSLRMFRGTPTPNLRQKNVRRCNFPKTDFTLWLSKTSSSALNL</sequence>
<feature type="region of interest" description="Disordered" evidence="1">
    <location>
        <begin position="29"/>
        <end position="91"/>
    </location>
</feature>
<dbReference type="EMBL" id="HBIU01035281">
    <property type="protein sequence ID" value="CAE0637476.1"/>
    <property type="molecule type" value="Transcribed_RNA"/>
</dbReference>
<organism evidence="2">
    <name type="scientific">Heterosigma akashiwo</name>
    <name type="common">Chromophytic alga</name>
    <name type="synonym">Heterosigma carterae</name>
    <dbReference type="NCBI Taxonomy" id="2829"/>
    <lineage>
        <taxon>Eukaryota</taxon>
        <taxon>Sar</taxon>
        <taxon>Stramenopiles</taxon>
        <taxon>Ochrophyta</taxon>
        <taxon>Raphidophyceae</taxon>
        <taxon>Chattonellales</taxon>
        <taxon>Chattonellaceae</taxon>
        <taxon>Heterosigma</taxon>
    </lineage>
</organism>
<evidence type="ECO:0000256" key="1">
    <source>
        <dbReference type="SAM" id="MobiDB-lite"/>
    </source>
</evidence>
<dbReference type="AlphaFoldDB" id="A0A6V1SJK9"/>
<protein>
    <submittedName>
        <fullName evidence="2">Uncharacterized protein</fullName>
    </submittedName>
</protein>